<protein>
    <submittedName>
        <fullName evidence="2">Uncharacterized protein</fullName>
    </submittedName>
</protein>
<gene>
    <name evidence="2" type="ORF">BS47DRAFT_682090</name>
</gene>
<evidence type="ECO:0000313" key="3">
    <source>
        <dbReference type="Proteomes" id="UP000886523"/>
    </source>
</evidence>
<proteinExistence type="predicted"/>
<dbReference type="AlphaFoldDB" id="A0A9P6DZV9"/>
<dbReference type="Proteomes" id="UP000886523">
    <property type="component" value="Unassembled WGS sequence"/>
</dbReference>
<feature type="compositionally biased region" description="Polar residues" evidence="1">
    <location>
        <begin position="151"/>
        <end position="165"/>
    </location>
</feature>
<organism evidence="2 3">
    <name type="scientific">Hydnum rufescens UP504</name>
    <dbReference type="NCBI Taxonomy" id="1448309"/>
    <lineage>
        <taxon>Eukaryota</taxon>
        <taxon>Fungi</taxon>
        <taxon>Dikarya</taxon>
        <taxon>Basidiomycota</taxon>
        <taxon>Agaricomycotina</taxon>
        <taxon>Agaricomycetes</taxon>
        <taxon>Cantharellales</taxon>
        <taxon>Hydnaceae</taxon>
        <taxon>Hydnum</taxon>
    </lineage>
</organism>
<keyword evidence="3" id="KW-1185">Reference proteome</keyword>
<evidence type="ECO:0000256" key="1">
    <source>
        <dbReference type="SAM" id="MobiDB-lite"/>
    </source>
</evidence>
<reference evidence="2" key="1">
    <citation type="journal article" date="2020" name="Nat. Commun.">
        <title>Large-scale genome sequencing of mycorrhizal fungi provides insights into the early evolution of symbiotic traits.</title>
        <authorList>
            <person name="Miyauchi S."/>
            <person name="Kiss E."/>
            <person name="Kuo A."/>
            <person name="Drula E."/>
            <person name="Kohler A."/>
            <person name="Sanchez-Garcia M."/>
            <person name="Morin E."/>
            <person name="Andreopoulos B."/>
            <person name="Barry K.W."/>
            <person name="Bonito G."/>
            <person name="Buee M."/>
            <person name="Carver A."/>
            <person name="Chen C."/>
            <person name="Cichocki N."/>
            <person name="Clum A."/>
            <person name="Culley D."/>
            <person name="Crous P.W."/>
            <person name="Fauchery L."/>
            <person name="Girlanda M."/>
            <person name="Hayes R.D."/>
            <person name="Keri Z."/>
            <person name="LaButti K."/>
            <person name="Lipzen A."/>
            <person name="Lombard V."/>
            <person name="Magnuson J."/>
            <person name="Maillard F."/>
            <person name="Murat C."/>
            <person name="Nolan M."/>
            <person name="Ohm R.A."/>
            <person name="Pangilinan J."/>
            <person name="Pereira M.F."/>
            <person name="Perotto S."/>
            <person name="Peter M."/>
            <person name="Pfister S."/>
            <person name="Riley R."/>
            <person name="Sitrit Y."/>
            <person name="Stielow J.B."/>
            <person name="Szollosi G."/>
            <person name="Zifcakova L."/>
            <person name="Stursova M."/>
            <person name="Spatafora J.W."/>
            <person name="Tedersoo L."/>
            <person name="Vaario L.M."/>
            <person name="Yamada A."/>
            <person name="Yan M."/>
            <person name="Wang P."/>
            <person name="Xu J."/>
            <person name="Bruns T."/>
            <person name="Baldrian P."/>
            <person name="Vilgalys R."/>
            <person name="Dunand C."/>
            <person name="Henrissat B."/>
            <person name="Grigoriev I.V."/>
            <person name="Hibbett D."/>
            <person name="Nagy L.G."/>
            <person name="Martin F.M."/>
        </authorList>
    </citation>
    <scope>NUCLEOTIDE SEQUENCE</scope>
    <source>
        <strain evidence="2">UP504</strain>
    </source>
</reference>
<dbReference type="EMBL" id="MU128940">
    <property type="protein sequence ID" value="KAF9516385.1"/>
    <property type="molecule type" value="Genomic_DNA"/>
</dbReference>
<sequence length="297" mass="32529">MDNASGTPRKRKLASSNVPLRAWDHILENCTPLSSTSRRRSPVKVVPPHTEYPPTLDAYDALERGVRELLLPEATPEIHIPNDSNLFTTGTRQENICAELPCGEPKPASDVAVPPSPNRSALNLASSSVLLQTDSPASSQIKVRRRRLISDSGSSAGAKTPSRSRAGSPIITRAPLQQSPLPNATAPSSQLPPTPPSTQVAFISSLSKIRVVRGRIESDSESSDGETRNPKPFLTRTLNVIPTTPCYLRCPRWKIISHRVCFVVNDKITPNTINLFSSGPTDNRYIFRRIFSPLLKM</sequence>
<comment type="caution">
    <text evidence="2">The sequence shown here is derived from an EMBL/GenBank/DDBJ whole genome shotgun (WGS) entry which is preliminary data.</text>
</comment>
<evidence type="ECO:0000313" key="2">
    <source>
        <dbReference type="EMBL" id="KAF9516385.1"/>
    </source>
</evidence>
<name>A0A9P6DZV9_9AGAM</name>
<feature type="region of interest" description="Disordered" evidence="1">
    <location>
        <begin position="133"/>
        <end position="197"/>
    </location>
</feature>
<accession>A0A9P6DZV9</accession>